<sequence length="618" mass="69645">KISFNIVHRISLKRVLYTFELDKNTKYLLMACQSLKIFDIDSKEIVKTLKPISKVGFIFKIALDPLNKFICASCMDKSIMVYDFSTGNCLATLYSNLVTSLCFTLDCQKLITVTGDGCLFIWKNINEDVPLDGFNEDFLPTWAKKVASRSANIVMSTKSIVPKGKWASRMEKTISIRTVSTSDESEASASTPLSSHSDVNRYFEEHPIIREEEITKMESPSSNSRDFSEEPQEMKPPIAPPRRKHRKGRGVQSQASNSSEFANSSTTSITKTNFVGFGVRKATNVVTKEDVKSNATKKSNIFIQKREKASQVIGQVKEMLETIDREGQLRNSISMFDLSKPPPKGTWLSTYRTSVGEEKNQLWKQKSMSNLANSKSYSSENLNRLKNNSKDQNKRDNQAVNANLNSGTRYVKKRNNPGDKPSLSRPRPRLSLPKSNLLERTQTDPEIITRQKLSSKTNVEEKVKSVKKVLDIQIDYLSGNEGGGNSPKRETNSRLSLLKSHSLSRTQTDPEIIVRKKEYNESNLAKINQTLSASNSEINRTESLRDINISTAKITEQLCEAVGNELVNTATKAVELYRRFTKGNTLSKANINALENLALSLVWAKIKLERLDMQKNKH</sequence>
<evidence type="ECO:0000313" key="3">
    <source>
        <dbReference type="Proteomes" id="UP000051574"/>
    </source>
</evidence>
<comment type="caution">
    <text evidence="2">The sequence shown here is derived from an EMBL/GenBank/DDBJ whole genome shotgun (WGS) entry which is preliminary data.</text>
</comment>
<dbReference type="OrthoDB" id="8904488at2759"/>
<feature type="compositionally biased region" description="Polar residues" evidence="1">
    <location>
        <begin position="251"/>
        <end position="266"/>
    </location>
</feature>
<feature type="region of interest" description="Disordered" evidence="1">
    <location>
        <begin position="358"/>
        <end position="455"/>
    </location>
</feature>
<reference evidence="2 3" key="1">
    <citation type="submission" date="2015-09" db="EMBL/GenBank/DDBJ databases">
        <title>Draft genome of the scarab beetle Oryctes borbonicus.</title>
        <authorList>
            <person name="Meyer J.M."/>
            <person name="Markov G.V."/>
            <person name="Baskaran P."/>
            <person name="Herrmann M."/>
            <person name="Sommer R.J."/>
            <person name="Roedelsperger C."/>
        </authorList>
    </citation>
    <scope>NUCLEOTIDE SEQUENCE [LARGE SCALE GENOMIC DNA]</scope>
    <source>
        <strain evidence="2">OB123</strain>
        <tissue evidence="2">Whole animal</tissue>
    </source>
</reference>
<feature type="region of interest" description="Disordered" evidence="1">
    <location>
        <begin position="477"/>
        <end position="503"/>
    </location>
</feature>
<feature type="region of interest" description="Disordered" evidence="1">
    <location>
        <begin position="177"/>
        <end position="266"/>
    </location>
</feature>
<dbReference type="Proteomes" id="UP000051574">
    <property type="component" value="Unassembled WGS sequence"/>
</dbReference>
<dbReference type="EMBL" id="LJIG01016025">
    <property type="protein sequence ID" value="KRT81840.1"/>
    <property type="molecule type" value="Genomic_DNA"/>
</dbReference>
<organism evidence="2 3">
    <name type="scientific">Oryctes borbonicus</name>
    <dbReference type="NCBI Taxonomy" id="1629725"/>
    <lineage>
        <taxon>Eukaryota</taxon>
        <taxon>Metazoa</taxon>
        <taxon>Ecdysozoa</taxon>
        <taxon>Arthropoda</taxon>
        <taxon>Hexapoda</taxon>
        <taxon>Insecta</taxon>
        <taxon>Pterygota</taxon>
        <taxon>Neoptera</taxon>
        <taxon>Endopterygota</taxon>
        <taxon>Coleoptera</taxon>
        <taxon>Polyphaga</taxon>
        <taxon>Scarabaeiformia</taxon>
        <taxon>Scarabaeidae</taxon>
        <taxon>Dynastinae</taxon>
        <taxon>Oryctes</taxon>
    </lineage>
</organism>
<dbReference type="PANTHER" id="PTHR45589">
    <property type="entry name" value="WD REPEAT DOMAIN 62, ISOFORM G"/>
    <property type="match status" value="1"/>
</dbReference>
<dbReference type="Gene3D" id="2.130.10.10">
    <property type="entry name" value="YVTN repeat-like/Quinoprotein amine dehydrogenase"/>
    <property type="match status" value="1"/>
</dbReference>
<feature type="compositionally biased region" description="Polar residues" evidence="1">
    <location>
        <begin position="398"/>
        <end position="408"/>
    </location>
</feature>
<feature type="compositionally biased region" description="Basic and acidic residues" evidence="1">
    <location>
        <begin position="198"/>
        <end position="216"/>
    </location>
</feature>
<keyword evidence="3" id="KW-1185">Reference proteome</keyword>
<evidence type="ECO:0000256" key="1">
    <source>
        <dbReference type="SAM" id="MobiDB-lite"/>
    </source>
</evidence>
<gene>
    <name evidence="2" type="ORF">AMK59_5103</name>
</gene>
<name>A0A0T6B364_9SCAR</name>
<dbReference type="InterPro" id="IPR052779">
    <property type="entry name" value="WDR62"/>
</dbReference>
<feature type="compositionally biased region" description="Polar residues" evidence="1">
    <location>
        <begin position="362"/>
        <end position="386"/>
    </location>
</feature>
<dbReference type="InterPro" id="IPR001680">
    <property type="entry name" value="WD40_rpt"/>
</dbReference>
<dbReference type="InterPro" id="IPR011047">
    <property type="entry name" value="Quinoprotein_ADH-like_sf"/>
</dbReference>
<dbReference type="AlphaFoldDB" id="A0A0T6B364"/>
<dbReference type="SUPFAM" id="SSF50998">
    <property type="entry name" value="Quinoprotein alcohol dehydrogenase-like"/>
    <property type="match status" value="1"/>
</dbReference>
<dbReference type="PANTHER" id="PTHR45589:SF1">
    <property type="entry name" value="WD REPEAT DOMAIN 62, ISOFORM G"/>
    <property type="match status" value="1"/>
</dbReference>
<feature type="compositionally biased region" description="Low complexity" evidence="1">
    <location>
        <begin position="421"/>
        <end position="433"/>
    </location>
</feature>
<evidence type="ECO:0000313" key="2">
    <source>
        <dbReference type="EMBL" id="KRT81840.1"/>
    </source>
</evidence>
<dbReference type="SMART" id="SM00320">
    <property type="entry name" value="WD40"/>
    <property type="match status" value="2"/>
</dbReference>
<proteinExistence type="predicted"/>
<feature type="compositionally biased region" description="Low complexity" evidence="1">
    <location>
        <begin position="493"/>
        <end position="503"/>
    </location>
</feature>
<feature type="compositionally biased region" description="Basic and acidic residues" evidence="1">
    <location>
        <begin position="388"/>
        <end position="397"/>
    </location>
</feature>
<dbReference type="InterPro" id="IPR015943">
    <property type="entry name" value="WD40/YVTN_repeat-like_dom_sf"/>
</dbReference>
<accession>A0A0T6B364</accession>
<feature type="non-terminal residue" evidence="2">
    <location>
        <position position="1"/>
    </location>
</feature>
<dbReference type="Pfam" id="PF00400">
    <property type="entry name" value="WD40"/>
    <property type="match status" value="1"/>
</dbReference>
<protein>
    <submittedName>
        <fullName evidence="2">WD40 domain-containing protein</fullName>
    </submittedName>
</protein>